<proteinExistence type="predicted"/>
<gene>
    <name evidence="2" type="ORF">QBC35DRAFT_500644</name>
</gene>
<reference evidence="2" key="2">
    <citation type="submission" date="2023-05" db="EMBL/GenBank/DDBJ databases">
        <authorList>
            <consortium name="Lawrence Berkeley National Laboratory"/>
            <person name="Steindorff A."/>
            <person name="Hensen N."/>
            <person name="Bonometti L."/>
            <person name="Westerberg I."/>
            <person name="Brannstrom I.O."/>
            <person name="Guillou S."/>
            <person name="Cros-Aarteil S."/>
            <person name="Calhoun S."/>
            <person name="Haridas S."/>
            <person name="Kuo A."/>
            <person name="Mondo S."/>
            <person name="Pangilinan J."/>
            <person name="Riley R."/>
            <person name="Labutti K."/>
            <person name="Andreopoulos B."/>
            <person name="Lipzen A."/>
            <person name="Chen C."/>
            <person name="Yanf M."/>
            <person name="Daum C."/>
            <person name="Ng V."/>
            <person name="Clum A."/>
            <person name="Ohm R."/>
            <person name="Martin F."/>
            <person name="Silar P."/>
            <person name="Natvig D."/>
            <person name="Lalanne C."/>
            <person name="Gautier V."/>
            <person name="Ament-Velasquez S.L."/>
            <person name="Kruys A."/>
            <person name="Hutchinson M.I."/>
            <person name="Powell A.J."/>
            <person name="Barry K."/>
            <person name="Miller A.N."/>
            <person name="Grigoriev I.V."/>
            <person name="Debuchy R."/>
            <person name="Gladieux P."/>
            <person name="Thoren M.H."/>
            <person name="Johannesson H."/>
        </authorList>
    </citation>
    <scope>NUCLEOTIDE SEQUENCE</scope>
    <source>
        <strain evidence="2">PSN309</strain>
    </source>
</reference>
<feature type="signal peptide" evidence="1">
    <location>
        <begin position="1"/>
        <end position="36"/>
    </location>
</feature>
<keyword evidence="3" id="KW-1185">Reference proteome</keyword>
<evidence type="ECO:0000256" key="1">
    <source>
        <dbReference type="SAM" id="SignalP"/>
    </source>
</evidence>
<organism evidence="2 3">
    <name type="scientific">Podospora australis</name>
    <dbReference type="NCBI Taxonomy" id="1536484"/>
    <lineage>
        <taxon>Eukaryota</taxon>
        <taxon>Fungi</taxon>
        <taxon>Dikarya</taxon>
        <taxon>Ascomycota</taxon>
        <taxon>Pezizomycotina</taxon>
        <taxon>Sordariomycetes</taxon>
        <taxon>Sordariomycetidae</taxon>
        <taxon>Sordariales</taxon>
        <taxon>Podosporaceae</taxon>
        <taxon>Podospora</taxon>
    </lineage>
</organism>
<evidence type="ECO:0000313" key="2">
    <source>
        <dbReference type="EMBL" id="KAK4186669.1"/>
    </source>
</evidence>
<sequence>MLPLLIPIVHKCLHPIKYIKMRPLLLLPLLFVPSWAVDPTNCATSNKQLTPSDFLLETQPDNPNVASLSAIFAAQNKKLTISQLLEDVNHRLTTDSSGHKVWEDTPSFSDQDTTKWMPQGISSSADALDVGTYQGKNAWVVSWHREDDKSVRVTFVDRGNGDRYRHALLVYPHAADDFREVPIHAGGIVWYGDILFVVDTSKGIRAFDLTNVWQVGTTGEGVGKDGSGGYTAAGYKYVIPQIRWFKWTPTSFPFRFSFIALDRTTTPDSLVVGEYQPNTTAPVRFVRWPLDYTTRKLKAGPDGKTTQASWAYCVGIERMQGTVSANGKFYISRSNGKNSAGDLFGWTPGSLAYNNAGFYPRGPEDLSFDKRNGGRIYTVTEYPGARYIIDKPVSSVRFS</sequence>
<evidence type="ECO:0008006" key="4">
    <source>
        <dbReference type="Google" id="ProtNLM"/>
    </source>
</evidence>
<name>A0AAN7AHD7_9PEZI</name>
<dbReference type="AlphaFoldDB" id="A0AAN7AHD7"/>
<keyword evidence="1" id="KW-0732">Signal</keyword>
<accession>A0AAN7AHD7</accession>
<comment type="caution">
    <text evidence="2">The sequence shown here is derived from an EMBL/GenBank/DDBJ whole genome shotgun (WGS) entry which is preliminary data.</text>
</comment>
<dbReference type="Proteomes" id="UP001302126">
    <property type="component" value="Unassembled WGS sequence"/>
</dbReference>
<evidence type="ECO:0000313" key="3">
    <source>
        <dbReference type="Proteomes" id="UP001302126"/>
    </source>
</evidence>
<feature type="chain" id="PRO_5042838608" description="Secreted protein" evidence="1">
    <location>
        <begin position="37"/>
        <end position="399"/>
    </location>
</feature>
<dbReference type="EMBL" id="MU864418">
    <property type="protein sequence ID" value="KAK4186669.1"/>
    <property type="molecule type" value="Genomic_DNA"/>
</dbReference>
<reference evidence="2" key="1">
    <citation type="journal article" date="2023" name="Mol. Phylogenet. Evol.">
        <title>Genome-scale phylogeny and comparative genomics of the fungal order Sordariales.</title>
        <authorList>
            <person name="Hensen N."/>
            <person name="Bonometti L."/>
            <person name="Westerberg I."/>
            <person name="Brannstrom I.O."/>
            <person name="Guillou S."/>
            <person name="Cros-Aarteil S."/>
            <person name="Calhoun S."/>
            <person name="Haridas S."/>
            <person name="Kuo A."/>
            <person name="Mondo S."/>
            <person name="Pangilinan J."/>
            <person name="Riley R."/>
            <person name="LaButti K."/>
            <person name="Andreopoulos B."/>
            <person name="Lipzen A."/>
            <person name="Chen C."/>
            <person name="Yan M."/>
            <person name="Daum C."/>
            <person name="Ng V."/>
            <person name="Clum A."/>
            <person name="Steindorff A."/>
            <person name="Ohm R.A."/>
            <person name="Martin F."/>
            <person name="Silar P."/>
            <person name="Natvig D.O."/>
            <person name="Lalanne C."/>
            <person name="Gautier V."/>
            <person name="Ament-Velasquez S.L."/>
            <person name="Kruys A."/>
            <person name="Hutchinson M.I."/>
            <person name="Powell A.J."/>
            <person name="Barry K."/>
            <person name="Miller A.N."/>
            <person name="Grigoriev I.V."/>
            <person name="Debuchy R."/>
            <person name="Gladieux P."/>
            <person name="Hiltunen Thoren M."/>
            <person name="Johannesson H."/>
        </authorList>
    </citation>
    <scope>NUCLEOTIDE SEQUENCE</scope>
    <source>
        <strain evidence="2">PSN309</strain>
    </source>
</reference>
<protein>
    <recommendedName>
        <fullName evidence="4">Secreted protein</fullName>
    </recommendedName>
</protein>